<protein>
    <submittedName>
        <fullName evidence="2">Rap1a/Tai family immunity protein</fullName>
    </submittedName>
</protein>
<keyword evidence="3" id="KW-1185">Reference proteome</keyword>
<dbReference type="InterPro" id="IPR041238">
    <property type="entry name" value="Rap1a"/>
</dbReference>
<gene>
    <name evidence="2" type="ORF">ACFSKO_09290</name>
</gene>
<evidence type="ECO:0000313" key="3">
    <source>
        <dbReference type="Proteomes" id="UP001597294"/>
    </source>
</evidence>
<feature type="domain" description="Rap1a immunity protein" evidence="1">
    <location>
        <begin position="30"/>
        <end position="114"/>
    </location>
</feature>
<name>A0ABW5BJL6_9PROT</name>
<dbReference type="EMBL" id="JBHUII010000004">
    <property type="protein sequence ID" value="MFD2205804.1"/>
    <property type="molecule type" value="Genomic_DNA"/>
</dbReference>
<evidence type="ECO:0000313" key="2">
    <source>
        <dbReference type="EMBL" id="MFD2205804.1"/>
    </source>
</evidence>
<accession>A0ABW5BJL6</accession>
<sequence>MNSFTFLILATGTALGLEVPIENEYPRPNTGKSLYKQCSPVLGTPKKNVGGLYCSGYIMGIHDGLKERVDFCTYGDPPQYFVEQVMEYLNDHPTEWSQSAPTLIRKALIEANDC</sequence>
<dbReference type="Pfam" id="PF18602">
    <property type="entry name" value="Rap1a"/>
    <property type="match status" value="1"/>
</dbReference>
<evidence type="ECO:0000259" key="1">
    <source>
        <dbReference type="Pfam" id="PF18602"/>
    </source>
</evidence>
<dbReference type="Gene3D" id="1.10.890.40">
    <property type="match status" value="1"/>
</dbReference>
<reference evidence="3" key="1">
    <citation type="journal article" date="2019" name="Int. J. Syst. Evol. Microbiol.">
        <title>The Global Catalogue of Microorganisms (GCM) 10K type strain sequencing project: providing services to taxonomists for standard genome sequencing and annotation.</title>
        <authorList>
            <consortium name="The Broad Institute Genomics Platform"/>
            <consortium name="The Broad Institute Genome Sequencing Center for Infectious Disease"/>
            <person name="Wu L."/>
            <person name="Ma J."/>
        </authorList>
    </citation>
    <scope>NUCLEOTIDE SEQUENCE [LARGE SCALE GENOMIC DNA]</scope>
    <source>
        <strain evidence="3">CGMCC 4.7192</strain>
    </source>
</reference>
<dbReference type="RefSeq" id="WP_380250768.1">
    <property type="nucleotide sequence ID" value="NZ_JBHUII010000004.1"/>
</dbReference>
<proteinExistence type="predicted"/>
<comment type="caution">
    <text evidence="2">The sequence shown here is derived from an EMBL/GenBank/DDBJ whole genome shotgun (WGS) entry which is preliminary data.</text>
</comment>
<organism evidence="2 3">
    <name type="scientific">Kiloniella antarctica</name>
    <dbReference type="NCBI Taxonomy" id="1550907"/>
    <lineage>
        <taxon>Bacteria</taxon>
        <taxon>Pseudomonadati</taxon>
        <taxon>Pseudomonadota</taxon>
        <taxon>Alphaproteobacteria</taxon>
        <taxon>Rhodospirillales</taxon>
        <taxon>Kiloniellaceae</taxon>
        <taxon>Kiloniella</taxon>
    </lineage>
</organism>
<dbReference type="Proteomes" id="UP001597294">
    <property type="component" value="Unassembled WGS sequence"/>
</dbReference>